<dbReference type="Proteomes" id="UP000663629">
    <property type="component" value="Chromosome 1"/>
</dbReference>
<sequence length="281" mass="30962">MSNGPDTPSRLRSANQHNQGLDPSHDAPYAKGHAWAGDSAGVDGGDFDTVHNGEASGRPTGPRVTDFAPPPAPGPDMIKGRHVVLERLDPHRHSEDMFAANQGQDWVWDYLGYGPFADLPSYRDWQAGMAAKVDPFFYALRDAATGEVGGLAAFLRIDPANGVIEIGHIEIAPLMQRTPAATEAISLMIGWAFGAGYRRVEWKCDALNAPSRRAALRYGFIFEGVFRQHMIYKGRNRDTAWYAIIDQDWPAVAHAHETWLAPENFDAQGRQRQSLSALTVR</sequence>
<feature type="domain" description="N-acetyltransferase" evidence="2">
    <location>
        <begin position="83"/>
        <end position="238"/>
    </location>
</feature>
<reference evidence="3 4" key="1">
    <citation type="submission" date="2021-02" db="EMBL/GenBank/DDBJ databases">
        <title>Paracoccus methylovroum sp.nov., a new methanol and methylamine utilizing methylotrophic denitrifer.</title>
        <authorList>
            <person name="Timsy T."/>
            <person name="Behrendt U."/>
            <person name="Ulrich A."/>
            <person name="Spanner T."/>
            <person name="Foesel B.U."/>
            <person name="Horn M.A."/>
            <person name="Kolb S."/>
        </authorList>
    </citation>
    <scope>NUCLEOTIDE SEQUENCE [LARGE SCALE GENOMIC DNA]</scope>
    <source>
        <strain evidence="3 4">H4-D09</strain>
    </source>
</reference>
<name>A0ABX7JEW7_9RHOB</name>
<dbReference type="InterPro" id="IPR016181">
    <property type="entry name" value="Acyl_CoA_acyltransferase"/>
</dbReference>
<gene>
    <name evidence="3" type="ORF">JWJ88_08115</name>
</gene>
<evidence type="ECO:0000259" key="2">
    <source>
        <dbReference type="PROSITE" id="PS51186"/>
    </source>
</evidence>
<evidence type="ECO:0000256" key="1">
    <source>
        <dbReference type="SAM" id="MobiDB-lite"/>
    </source>
</evidence>
<dbReference type="Gene3D" id="3.40.630.30">
    <property type="match status" value="1"/>
</dbReference>
<dbReference type="InterPro" id="IPR051908">
    <property type="entry name" value="Ribosomal_N-acetyltransferase"/>
</dbReference>
<dbReference type="PROSITE" id="PS51186">
    <property type="entry name" value="GNAT"/>
    <property type="match status" value="1"/>
</dbReference>
<evidence type="ECO:0000313" key="4">
    <source>
        <dbReference type="Proteomes" id="UP000663629"/>
    </source>
</evidence>
<evidence type="ECO:0000313" key="3">
    <source>
        <dbReference type="EMBL" id="QRZ12575.1"/>
    </source>
</evidence>
<feature type="compositionally biased region" description="Polar residues" evidence="1">
    <location>
        <begin position="1"/>
        <end position="21"/>
    </location>
</feature>
<feature type="region of interest" description="Disordered" evidence="1">
    <location>
        <begin position="1"/>
        <end position="77"/>
    </location>
</feature>
<protein>
    <submittedName>
        <fullName evidence="3">GNAT family N-acetyltransferase</fullName>
    </submittedName>
</protein>
<dbReference type="PANTHER" id="PTHR43441">
    <property type="entry name" value="RIBOSOMAL-PROTEIN-SERINE ACETYLTRANSFERASE"/>
    <property type="match status" value="1"/>
</dbReference>
<dbReference type="EMBL" id="CP070368">
    <property type="protein sequence ID" value="QRZ12575.1"/>
    <property type="molecule type" value="Genomic_DNA"/>
</dbReference>
<dbReference type="InterPro" id="IPR000182">
    <property type="entry name" value="GNAT_dom"/>
</dbReference>
<keyword evidence="4" id="KW-1185">Reference proteome</keyword>
<dbReference type="SUPFAM" id="SSF55729">
    <property type="entry name" value="Acyl-CoA N-acyltransferases (Nat)"/>
    <property type="match status" value="1"/>
</dbReference>
<proteinExistence type="predicted"/>
<organism evidence="3 4">
    <name type="scientific">Paracoccus methylovorus</name>
    <dbReference type="NCBI Taxonomy" id="2812658"/>
    <lineage>
        <taxon>Bacteria</taxon>
        <taxon>Pseudomonadati</taxon>
        <taxon>Pseudomonadota</taxon>
        <taxon>Alphaproteobacteria</taxon>
        <taxon>Rhodobacterales</taxon>
        <taxon>Paracoccaceae</taxon>
        <taxon>Paracoccus</taxon>
    </lineage>
</organism>
<dbReference type="PANTHER" id="PTHR43441:SF2">
    <property type="entry name" value="FAMILY ACETYLTRANSFERASE, PUTATIVE (AFU_ORTHOLOGUE AFUA_7G00850)-RELATED"/>
    <property type="match status" value="1"/>
</dbReference>
<accession>A0ABX7JEW7</accession>
<dbReference type="Pfam" id="PF13302">
    <property type="entry name" value="Acetyltransf_3"/>
    <property type="match status" value="1"/>
</dbReference>